<dbReference type="GO" id="GO:0006511">
    <property type="term" value="P:ubiquitin-dependent protein catabolic process"/>
    <property type="evidence" value="ECO:0007669"/>
    <property type="project" value="TreeGrafter"/>
</dbReference>
<evidence type="ECO:0000313" key="7">
    <source>
        <dbReference type="Proteomes" id="UP000785679"/>
    </source>
</evidence>
<sequence length="92" mass="10709">MQIIQPQNVGTQLSNILGNLNRRAFGKNKIQAAKNDGMAECVISMEEYKETDEIAELKCDQRHYFHSKCLEQWLKRKLECPLCKRQVDLAKK</sequence>
<dbReference type="OrthoDB" id="9984778at2759"/>
<dbReference type="PANTHER" id="PTHR45931">
    <property type="entry name" value="SI:CH211-59O9.10"/>
    <property type="match status" value="1"/>
</dbReference>
<comment type="caution">
    <text evidence="6">The sequence shown here is derived from an EMBL/GenBank/DDBJ whole genome shotgun (WGS) entry which is preliminary data.</text>
</comment>
<keyword evidence="3" id="KW-0862">Zinc</keyword>
<evidence type="ECO:0000256" key="3">
    <source>
        <dbReference type="ARBA" id="ARBA00022833"/>
    </source>
</evidence>
<dbReference type="InterPro" id="IPR051834">
    <property type="entry name" value="RING_finger_E3_ligase"/>
</dbReference>
<dbReference type="GO" id="GO:0061630">
    <property type="term" value="F:ubiquitin protein ligase activity"/>
    <property type="evidence" value="ECO:0007669"/>
    <property type="project" value="TreeGrafter"/>
</dbReference>
<dbReference type="Gene3D" id="3.30.40.10">
    <property type="entry name" value="Zinc/RING finger domain, C3HC4 (zinc finger)"/>
    <property type="match status" value="1"/>
</dbReference>
<evidence type="ECO:0000259" key="5">
    <source>
        <dbReference type="PROSITE" id="PS50089"/>
    </source>
</evidence>
<dbReference type="GO" id="GO:0005634">
    <property type="term" value="C:nucleus"/>
    <property type="evidence" value="ECO:0007669"/>
    <property type="project" value="TreeGrafter"/>
</dbReference>
<dbReference type="PROSITE" id="PS50089">
    <property type="entry name" value="ZF_RING_2"/>
    <property type="match status" value="1"/>
</dbReference>
<keyword evidence="2 4" id="KW-0863">Zinc-finger</keyword>
<protein>
    <recommendedName>
        <fullName evidence="5">RING-type domain-containing protein</fullName>
    </recommendedName>
</protein>
<reference evidence="6" key="1">
    <citation type="submission" date="2019-06" db="EMBL/GenBank/DDBJ databases">
        <authorList>
            <person name="Zheng W."/>
        </authorList>
    </citation>
    <scope>NUCLEOTIDE SEQUENCE</scope>
    <source>
        <strain evidence="6">QDHG01</strain>
    </source>
</reference>
<keyword evidence="7" id="KW-1185">Reference proteome</keyword>
<dbReference type="EMBL" id="RRYP01011957">
    <property type="protein sequence ID" value="TNV77409.1"/>
    <property type="molecule type" value="Genomic_DNA"/>
</dbReference>
<keyword evidence="1" id="KW-0479">Metal-binding</keyword>
<dbReference type="SUPFAM" id="SSF57850">
    <property type="entry name" value="RING/U-box"/>
    <property type="match status" value="1"/>
</dbReference>
<proteinExistence type="predicted"/>
<dbReference type="PANTHER" id="PTHR45931:SF3">
    <property type="entry name" value="RING ZINC FINGER-CONTAINING PROTEIN"/>
    <property type="match status" value="1"/>
</dbReference>
<dbReference type="Proteomes" id="UP000785679">
    <property type="component" value="Unassembled WGS sequence"/>
</dbReference>
<evidence type="ECO:0000256" key="2">
    <source>
        <dbReference type="ARBA" id="ARBA00022771"/>
    </source>
</evidence>
<dbReference type="GO" id="GO:0008270">
    <property type="term" value="F:zinc ion binding"/>
    <property type="evidence" value="ECO:0007669"/>
    <property type="project" value="UniProtKB-KW"/>
</dbReference>
<dbReference type="Pfam" id="PF13639">
    <property type="entry name" value="zf-RING_2"/>
    <property type="match status" value="1"/>
</dbReference>
<organism evidence="6 7">
    <name type="scientific">Halteria grandinella</name>
    <dbReference type="NCBI Taxonomy" id="5974"/>
    <lineage>
        <taxon>Eukaryota</taxon>
        <taxon>Sar</taxon>
        <taxon>Alveolata</taxon>
        <taxon>Ciliophora</taxon>
        <taxon>Intramacronucleata</taxon>
        <taxon>Spirotrichea</taxon>
        <taxon>Stichotrichia</taxon>
        <taxon>Sporadotrichida</taxon>
        <taxon>Halteriidae</taxon>
        <taxon>Halteria</taxon>
    </lineage>
</organism>
<name>A0A8J8NND4_HALGN</name>
<dbReference type="InterPro" id="IPR013083">
    <property type="entry name" value="Znf_RING/FYVE/PHD"/>
</dbReference>
<evidence type="ECO:0000256" key="4">
    <source>
        <dbReference type="PROSITE-ProRule" id="PRU00175"/>
    </source>
</evidence>
<gene>
    <name evidence="6" type="ORF">FGO68_gene1832</name>
</gene>
<dbReference type="InterPro" id="IPR001841">
    <property type="entry name" value="Znf_RING"/>
</dbReference>
<evidence type="ECO:0000256" key="1">
    <source>
        <dbReference type="ARBA" id="ARBA00022723"/>
    </source>
</evidence>
<feature type="domain" description="RING-type" evidence="5">
    <location>
        <begin position="41"/>
        <end position="84"/>
    </location>
</feature>
<dbReference type="AlphaFoldDB" id="A0A8J8NND4"/>
<evidence type="ECO:0000313" key="6">
    <source>
        <dbReference type="EMBL" id="TNV77409.1"/>
    </source>
</evidence>
<accession>A0A8J8NND4</accession>